<name>A0A7W3LK07_ACTNM</name>
<evidence type="ECO:0000313" key="1">
    <source>
        <dbReference type="EMBL" id="MBA8949548.1"/>
    </source>
</evidence>
<comment type="caution">
    <text evidence="1">The sequence shown here is derived from an EMBL/GenBank/DDBJ whole genome shotgun (WGS) entry which is preliminary data.</text>
</comment>
<proteinExistence type="predicted"/>
<dbReference type="RefSeq" id="WP_182841960.1">
    <property type="nucleotide sequence ID" value="NZ_BAAALP010000013.1"/>
</dbReference>
<dbReference type="EMBL" id="JACJIA010000001">
    <property type="protein sequence ID" value="MBA8949548.1"/>
    <property type="molecule type" value="Genomic_DNA"/>
</dbReference>
<evidence type="ECO:0000313" key="2">
    <source>
        <dbReference type="Proteomes" id="UP000572680"/>
    </source>
</evidence>
<organism evidence="1 2">
    <name type="scientific">Actinomadura namibiensis</name>
    <dbReference type="NCBI Taxonomy" id="182080"/>
    <lineage>
        <taxon>Bacteria</taxon>
        <taxon>Bacillati</taxon>
        <taxon>Actinomycetota</taxon>
        <taxon>Actinomycetes</taxon>
        <taxon>Streptosporangiales</taxon>
        <taxon>Thermomonosporaceae</taxon>
        <taxon>Actinomadura</taxon>
    </lineage>
</organism>
<dbReference type="AlphaFoldDB" id="A0A7W3LK07"/>
<accession>A0A7W3LK07</accession>
<dbReference type="Proteomes" id="UP000572680">
    <property type="component" value="Unassembled WGS sequence"/>
</dbReference>
<sequence length="49" mass="4868">MTTAVSDDLPVPADLLGTGCPLCGGRVREVRPAGDGLVALGPCGCVVEE</sequence>
<protein>
    <submittedName>
        <fullName evidence="1">Uncharacterized protein</fullName>
    </submittedName>
</protein>
<gene>
    <name evidence="1" type="ORF">HNR61_001146</name>
</gene>
<keyword evidence="2" id="KW-1185">Reference proteome</keyword>
<reference evidence="1 2" key="1">
    <citation type="submission" date="2020-08" db="EMBL/GenBank/DDBJ databases">
        <title>Genomic Encyclopedia of Type Strains, Phase IV (KMG-IV): sequencing the most valuable type-strain genomes for metagenomic binning, comparative biology and taxonomic classification.</title>
        <authorList>
            <person name="Goeker M."/>
        </authorList>
    </citation>
    <scope>NUCLEOTIDE SEQUENCE [LARGE SCALE GENOMIC DNA]</scope>
    <source>
        <strain evidence="1 2">DSM 44197</strain>
    </source>
</reference>